<dbReference type="RefSeq" id="WP_062671474.1">
    <property type="nucleotide sequence ID" value="NZ_FOIU01000001.1"/>
</dbReference>
<dbReference type="SUPFAM" id="SSF52218">
    <property type="entry name" value="Flavoproteins"/>
    <property type="match status" value="1"/>
</dbReference>
<evidence type="ECO:0000256" key="6">
    <source>
        <dbReference type="HAMAP-Rule" id="MF_01216"/>
    </source>
</evidence>
<keyword evidence="9" id="KW-1185">Reference proteome</keyword>
<feature type="binding site" evidence="6">
    <location>
        <begin position="15"/>
        <end position="17"/>
    </location>
    <ligand>
        <name>FMN</name>
        <dbReference type="ChEBI" id="CHEBI:58210"/>
    </ligand>
</feature>
<dbReference type="InterPro" id="IPR050104">
    <property type="entry name" value="FMN-dep_NADH:Q_OxRdtase_AzoR1"/>
</dbReference>
<accession>A0A1I0QZK4</accession>
<dbReference type="InterPro" id="IPR029039">
    <property type="entry name" value="Flavoprotein-like_sf"/>
</dbReference>
<dbReference type="AlphaFoldDB" id="A0A1I0QZK4"/>
<gene>
    <name evidence="6" type="primary">azoR</name>
    <name evidence="8" type="ORF">SAMN05421841_2403</name>
</gene>
<dbReference type="PANTHER" id="PTHR43741">
    <property type="entry name" value="FMN-DEPENDENT NADH-AZOREDUCTASE 1"/>
    <property type="match status" value="1"/>
</dbReference>
<comment type="cofactor">
    <cofactor evidence="6">
        <name>FMN</name>
        <dbReference type="ChEBI" id="CHEBI:58210"/>
    </cofactor>
    <text evidence="6">Binds 1 FMN per subunit.</text>
</comment>
<dbReference type="InterPro" id="IPR023048">
    <property type="entry name" value="NADH:quinone_OxRdtase_FMN_depd"/>
</dbReference>
<dbReference type="GO" id="GO:0009055">
    <property type="term" value="F:electron transfer activity"/>
    <property type="evidence" value="ECO:0007669"/>
    <property type="project" value="UniProtKB-UniRule"/>
</dbReference>
<keyword evidence="4 6" id="KW-0520">NAD</keyword>
<reference evidence="9" key="1">
    <citation type="submission" date="2016-10" db="EMBL/GenBank/DDBJ databases">
        <authorList>
            <person name="Varghese N."/>
            <person name="Submissions S."/>
        </authorList>
    </citation>
    <scope>NUCLEOTIDE SEQUENCE [LARGE SCALE GENOMIC DNA]</scope>
    <source>
        <strain evidence="9">DSM 17724</strain>
    </source>
</reference>
<comment type="caution">
    <text evidence="6">Lacks conserved residue(s) required for the propagation of feature annotation.</text>
</comment>
<dbReference type="Gene3D" id="3.40.50.360">
    <property type="match status" value="1"/>
</dbReference>
<evidence type="ECO:0000256" key="2">
    <source>
        <dbReference type="ARBA" id="ARBA00022643"/>
    </source>
</evidence>
<dbReference type="PANTHER" id="PTHR43741:SF4">
    <property type="entry name" value="FMN-DEPENDENT NADH:QUINONE OXIDOREDUCTASE"/>
    <property type="match status" value="1"/>
</dbReference>
<protein>
    <recommendedName>
        <fullName evidence="6">FMN dependent NADH:quinone oxidoreductase</fullName>
        <ecNumber evidence="6">1.6.5.-</ecNumber>
    </recommendedName>
    <alternativeName>
        <fullName evidence="6">Azo-dye reductase</fullName>
    </alternativeName>
    <alternativeName>
        <fullName evidence="6">FMN-dependent NADH-azo compound oxidoreductase</fullName>
    </alternativeName>
    <alternativeName>
        <fullName evidence="6">FMN-dependent NADH-azoreductase</fullName>
        <ecNumber evidence="6">1.7.1.17</ecNumber>
    </alternativeName>
</protein>
<comment type="function">
    <text evidence="6">Quinone reductase that provides resistance to thiol-specific stress caused by electrophilic quinones.</text>
</comment>
<organism evidence="8 9">
    <name type="scientific">Chryseobacterium wanjuense</name>
    <dbReference type="NCBI Taxonomy" id="356305"/>
    <lineage>
        <taxon>Bacteria</taxon>
        <taxon>Pseudomonadati</taxon>
        <taxon>Bacteroidota</taxon>
        <taxon>Flavobacteriia</taxon>
        <taxon>Flavobacteriales</taxon>
        <taxon>Weeksellaceae</taxon>
        <taxon>Chryseobacterium group</taxon>
        <taxon>Chryseobacterium</taxon>
    </lineage>
</organism>
<name>A0A1I0QZK4_9FLAO</name>
<dbReference type="HAMAP" id="MF_01216">
    <property type="entry name" value="Azoreductase_type1"/>
    <property type="match status" value="1"/>
</dbReference>
<comment type="catalytic activity">
    <reaction evidence="6">
        <text>2 a quinone + NADH + H(+) = 2 a 1,4-benzosemiquinone + NAD(+)</text>
        <dbReference type="Rhea" id="RHEA:65952"/>
        <dbReference type="ChEBI" id="CHEBI:15378"/>
        <dbReference type="ChEBI" id="CHEBI:57540"/>
        <dbReference type="ChEBI" id="CHEBI:57945"/>
        <dbReference type="ChEBI" id="CHEBI:132124"/>
        <dbReference type="ChEBI" id="CHEBI:134225"/>
    </reaction>
</comment>
<dbReference type="GO" id="GO:0010181">
    <property type="term" value="F:FMN binding"/>
    <property type="evidence" value="ECO:0007669"/>
    <property type="project" value="UniProtKB-UniRule"/>
</dbReference>
<comment type="catalytic activity">
    <reaction evidence="5">
        <text>N,N-dimethyl-1,4-phenylenediamine + anthranilate + 2 NAD(+) = 2-(4-dimethylaminophenyl)diazenylbenzoate + 2 NADH + 2 H(+)</text>
        <dbReference type="Rhea" id="RHEA:55872"/>
        <dbReference type="ChEBI" id="CHEBI:15378"/>
        <dbReference type="ChEBI" id="CHEBI:15783"/>
        <dbReference type="ChEBI" id="CHEBI:16567"/>
        <dbReference type="ChEBI" id="CHEBI:57540"/>
        <dbReference type="ChEBI" id="CHEBI:57945"/>
        <dbReference type="ChEBI" id="CHEBI:71579"/>
        <dbReference type="EC" id="1.7.1.17"/>
    </reaction>
    <physiologicalReaction direction="right-to-left" evidence="5">
        <dbReference type="Rhea" id="RHEA:55874"/>
    </physiologicalReaction>
</comment>
<proteinExistence type="inferred from homology"/>
<feature type="binding site" evidence="6">
    <location>
        <begin position="95"/>
        <end position="98"/>
    </location>
    <ligand>
        <name>FMN</name>
        <dbReference type="ChEBI" id="CHEBI:58210"/>
    </ligand>
</feature>
<feature type="domain" description="Flavodoxin-like fold" evidence="7">
    <location>
        <begin position="1"/>
        <end position="198"/>
    </location>
</feature>
<keyword evidence="1 6" id="KW-0285">Flavoprotein</keyword>
<dbReference type="EMBL" id="FOIU01000001">
    <property type="protein sequence ID" value="SEW33426.1"/>
    <property type="molecule type" value="Genomic_DNA"/>
</dbReference>
<comment type="similarity">
    <text evidence="6">Belongs to the azoreductase type 1 family.</text>
</comment>
<comment type="function">
    <text evidence="6">Also exhibits azoreductase activity. Catalyzes the reductive cleavage of the azo bond in aromatic azo compounds to the corresponding amines.</text>
</comment>
<dbReference type="Proteomes" id="UP000199469">
    <property type="component" value="Unassembled WGS sequence"/>
</dbReference>
<comment type="subunit">
    <text evidence="6">Homodimer.</text>
</comment>
<keyword evidence="2 6" id="KW-0288">FMN</keyword>
<evidence type="ECO:0000313" key="8">
    <source>
        <dbReference type="EMBL" id="SEW33426.1"/>
    </source>
</evidence>
<evidence type="ECO:0000256" key="4">
    <source>
        <dbReference type="ARBA" id="ARBA00023027"/>
    </source>
</evidence>
<dbReference type="InterPro" id="IPR003680">
    <property type="entry name" value="Flavodoxin_fold"/>
</dbReference>
<evidence type="ECO:0000256" key="5">
    <source>
        <dbReference type="ARBA" id="ARBA00048542"/>
    </source>
</evidence>
<dbReference type="Pfam" id="PF02525">
    <property type="entry name" value="Flavodoxin_2"/>
    <property type="match status" value="1"/>
</dbReference>
<dbReference type="GO" id="GO:0016655">
    <property type="term" value="F:oxidoreductase activity, acting on NAD(P)H, quinone or similar compound as acceptor"/>
    <property type="evidence" value="ECO:0007669"/>
    <property type="project" value="InterPro"/>
</dbReference>
<dbReference type="STRING" id="356305.SAMN05421841_2403"/>
<dbReference type="GO" id="GO:0016652">
    <property type="term" value="F:oxidoreductase activity, acting on NAD(P)H as acceptor"/>
    <property type="evidence" value="ECO:0007669"/>
    <property type="project" value="UniProtKB-UniRule"/>
</dbReference>
<dbReference type="EC" id="1.6.5.-" evidence="6"/>
<evidence type="ECO:0000259" key="7">
    <source>
        <dbReference type="Pfam" id="PF02525"/>
    </source>
</evidence>
<evidence type="ECO:0000256" key="1">
    <source>
        <dbReference type="ARBA" id="ARBA00022630"/>
    </source>
</evidence>
<dbReference type="EC" id="1.7.1.17" evidence="6"/>
<feature type="binding site" evidence="6">
    <location>
        <position position="9"/>
    </location>
    <ligand>
        <name>FMN</name>
        <dbReference type="ChEBI" id="CHEBI:58210"/>
    </ligand>
</feature>
<evidence type="ECO:0000256" key="3">
    <source>
        <dbReference type="ARBA" id="ARBA00023002"/>
    </source>
</evidence>
<sequence>MKILRLITSFREEASQSFQLGNAIIEKLEKKHPDSSVRTKNLVKNEIPHFNGIHFASFITPTENHTSELQEAVKYSNEAIEELKNADIIVIDVPMYNFTIPSSLKAWIDQIVRVGATFKYSENGVEGLIQGKKVYLSIATGGIYSDGPMKKFDLTEQYLRNILGFIGITDITVFRVEGIAIPEVSENALPKAIQTVEQFVF</sequence>
<evidence type="ECO:0000313" key="9">
    <source>
        <dbReference type="Proteomes" id="UP000199469"/>
    </source>
</evidence>
<keyword evidence="3 6" id="KW-0560">Oxidoreductase</keyword>
<dbReference type="OrthoDB" id="9805013at2"/>